<comment type="caution">
    <text evidence="3">The sequence shown here is derived from an EMBL/GenBank/DDBJ whole genome shotgun (WGS) entry which is preliminary data.</text>
</comment>
<accession>A0ABN1KCQ1</accession>
<protein>
    <recommendedName>
        <fullName evidence="5">DUF333 domain-containing protein</fullName>
    </recommendedName>
</protein>
<evidence type="ECO:0008006" key="5">
    <source>
        <dbReference type="Google" id="ProtNLM"/>
    </source>
</evidence>
<evidence type="ECO:0000313" key="3">
    <source>
        <dbReference type="EMBL" id="GAA0762404.1"/>
    </source>
</evidence>
<sequence>MKTFSLIFPAAARTLGASLAALALACTAQAQDGPPGGDRGRPPSPPPEAVQACVGHAEGASVSFTLKDGKALTGTCRKLDGQLVAMPAHMDRKPPPNAN</sequence>
<evidence type="ECO:0000256" key="2">
    <source>
        <dbReference type="SAM" id="SignalP"/>
    </source>
</evidence>
<evidence type="ECO:0000256" key="1">
    <source>
        <dbReference type="SAM" id="MobiDB-lite"/>
    </source>
</evidence>
<reference evidence="3 4" key="1">
    <citation type="journal article" date="2019" name="Int. J. Syst. Evol. Microbiol.">
        <title>The Global Catalogue of Microorganisms (GCM) 10K type strain sequencing project: providing services to taxonomists for standard genome sequencing and annotation.</title>
        <authorList>
            <consortium name="The Broad Institute Genomics Platform"/>
            <consortium name="The Broad Institute Genome Sequencing Center for Infectious Disease"/>
            <person name="Wu L."/>
            <person name="Ma J."/>
        </authorList>
    </citation>
    <scope>NUCLEOTIDE SEQUENCE [LARGE SCALE GENOMIC DNA]</scope>
    <source>
        <strain evidence="3 4">JCM 15503</strain>
    </source>
</reference>
<evidence type="ECO:0000313" key="4">
    <source>
        <dbReference type="Proteomes" id="UP001500279"/>
    </source>
</evidence>
<dbReference type="EMBL" id="BAAAEW010000033">
    <property type="protein sequence ID" value="GAA0762404.1"/>
    <property type="molecule type" value="Genomic_DNA"/>
</dbReference>
<keyword evidence="2" id="KW-0732">Signal</keyword>
<dbReference type="PROSITE" id="PS51257">
    <property type="entry name" value="PROKAR_LIPOPROTEIN"/>
    <property type="match status" value="1"/>
</dbReference>
<gene>
    <name evidence="3" type="ORF">GCM10009107_46840</name>
</gene>
<feature type="chain" id="PRO_5045232486" description="DUF333 domain-containing protein" evidence="2">
    <location>
        <begin position="31"/>
        <end position="99"/>
    </location>
</feature>
<proteinExistence type="predicted"/>
<keyword evidence="4" id="KW-1185">Reference proteome</keyword>
<dbReference type="RefSeq" id="WP_231012288.1">
    <property type="nucleotide sequence ID" value="NZ_BAAAEW010000033.1"/>
</dbReference>
<feature type="signal peptide" evidence="2">
    <location>
        <begin position="1"/>
        <end position="30"/>
    </location>
</feature>
<organism evidence="3 4">
    <name type="scientific">Ideonella azotifigens</name>
    <dbReference type="NCBI Taxonomy" id="513160"/>
    <lineage>
        <taxon>Bacteria</taxon>
        <taxon>Pseudomonadati</taxon>
        <taxon>Pseudomonadota</taxon>
        <taxon>Betaproteobacteria</taxon>
        <taxon>Burkholderiales</taxon>
        <taxon>Sphaerotilaceae</taxon>
        <taxon>Ideonella</taxon>
    </lineage>
</organism>
<feature type="region of interest" description="Disordered" evidence="1">
    <location>
        <begin position="29"/>
        <end position="51"/>
    </location>
</feature>
<name>A0ABN1KCQ1_9BURK</name>
<dbReference type="Proteomes" id="UP001500279">
    <property type="component" value="Unassembled WGS sequence"/>
</dbReference>